<organism evidence="2 3">
    <name type="scientific">Ilyomonas limi</name>
    <dbReference type="NCBI Taxonomy" id="2575867"/>
    <lineage>
        <taxon>Bacteria</taxon>
        <taxon>Pseudomonadati</taxon>
        <taxon>Bacteroidota</taxon>
        <taxon>Chitinophagia</taxon>
        <taxon>Chitinophagales</taxon>
        <taxon>Chitinophagaceae</taxon>
        <taxon>Ilyomonas</taxon>
    </lineage>
</organism>
<proteinExistence type="predicted"/>
<evidence type="ECO:0000313" key="3">
    <source>
        <dbReference type="Proteomes" id="UP000305848"/>
    </source>
</evidence>
<feature type="chain" id="PRO_5020884062" evidence="1">
    <location>
        <begin position="22"/>
        <end position="137"/>
    </location>
</feature>
<comment type="caution">
    <text evidence="2">The sequence shown here is derived from an EMBL/GenBank/DDBJ whole genome shotgun (WGS) entry which is preliminary data.</text>
</comment>
<dbReference type="OrthoDB" id="9962977at2"/>
<feature type="signal peptide" evidence="1">
    <location>
        <begin position="1"/>
        <end position="21"/>
    </location>
</feature>
<sequence length="137" mass="15757">MKTLTMLLLASLCLVSSFTNADKYYVIKQILEDHKYTIVKDIYGYIAQGETVYYYKTFYANTTYAIYGFSEDENVNDLDIEVQYSDGTTYMNDSGSDDEPVVVFTPSYTRTMKVVLKNYSSYTPDDESRCEFLIAAK</sequence>
<dbReference type="Proteomes" id="UP000305848">
    <property type="component" value="Unassembled WGS sequence"/>
</dbReference>
<evidence type="ECO:0000313" key="2">
    <source>
        <dbReference type="EMBL" id="TKK65972.1"/>
    </source>
</evidence>
<keyword evidence="3" id="KW-1185">Reference proteome</keyword>
<name>A0A4U3KUE9_9BACT</name>
<reference evidence="2 3" key="1">
    <citation type="submission" date="2019-05" db="EMBL/GenBank/DDBJ databases">
        <title>Panacibacter sp. strain 17mud1-8 Genome sequencing and assembly.</title>
        <authorList>
            <person name="Chhetri G."/>
        </authorList>
    </citation>
    <scope>NUCLEOTIDE SEQUENCE [LARGE SCALE GENOMIC DNA]</scope>
    <source>
        <strain evidence="2 3">17mud1-8</strain>
    </source>
</reference>
<dbReference type="AlphaFoldDB" id="A0A4U3KUE9"/>
<protein>
    <submittedName>
        <fullName evidence="2">Uncharacterized protein</fullName>
    </submittedName>
</protein>
<gene>
    <name evidence="2" type="ORF">FC093_18385</name>
</gene>
<accession>A0A4U3KUE9</accession>
<dbReference type="RefSeq" id="WP_137263280.1">
    <property type="nucleotide sequence ID" value="NZ_SZQL01000017.1"/>
</dbReference>
<dbReference type="EMBL" id="SZQL01000017">
    <property type="protein sequence ID" value="TKK65972.1"/>
    <property type="molecule type" value="Genomic_DNA"/>
</dbReference>
<keyword evidence="1" id="KW-0732">Signal</keyword>
<evidence type="ECO:0000256" key="1">
    <source>
        <dbReference type="SAM" id="SignalP"/>
    </source>
</evidence>